<dbReference type="AlphaFoldDB" id="A0A955IAT7"/>
<dbReference type="SUPFAM" id="SSF52266">
    <property type="entry name" value="SGNH hydrolase"/>
    <property type="match status" value="1"/>
</dbReference>
<comment type="caution">
    <text evidence="1">The sequence shown here is derived from an EMBL/GenBank/DDBJ whole genome shotgun (WGS) entry which is preliminary data.</text>
</comment>
<evidence type="ECO:0000313" key="1">
    <source>
        <dbReference type="EMBL" id="MCA9380931.1"/>
    </source>
</evidence>
<reference evidence="1" key="2">
    <citation type="journal article" date="2021" name="Microbiome">
        <title>Successional dynamics and alternative stable states in a saline activated sludge microbial community over 9 years.</title>
        <authorList>
            <person name="Wang Y."/>
            <person name="Ye J."/>
            <person name="Ju F."/>
            <person name="Liu L."/>
            <person name="Boyd J.A."/>
            <person name="Deng Y."/>
            <person name="Parks D.H."/>
            <person name="Jiang X."/>
            <person name="Yin X."/>
            <person name="Woodcroft B.J."/>
            <person name="Tyson G.W."/>
            <person name="Hugenholtz P."/>
            <person name="Polz M.F."/>
            <person name="Zhang T."/>
        </authorList>
    </citation>
    <scope>NUCLEOTIDE SEQUENCE</scope>
    <source>
        <strain evidence="1">HKST-UBA13</strain>
    </source>
</reference>
<dbReference type="EMBL" id="JAGQLJ010000032">
    <property type="protein sequence ID" value="MCA9380931.1"/>
    <property type="molecule type" value="Genomic_DNA"/>
</dbReference>
<protein>
    <recommendedName>
        <fullName evidence="3">SGNH/GDSL hydrolase family protein</fullName>
    </recommendedName>
</protein>
<reference evidence="1" key="1">
    <citation type="submission" date="2020-04" db="EMBL/GenBank/DDBJ databases">
        <authorList>
            <person name="Zhang T."/>
        </authorList>
    </citation>
    <scope>NUCLEOTIDE SEQUENCE</scope>
    <source>
        <strain evidence="1">HKST-UBA13</strain>
    </source>
</reference>
<evidence type="ECO:0000313" key="2">
    <source>
        <dbReference type="Proteomes" id="UP000775877"/>
    </source>
</evidence>
<accession>A0A955IAT7</accession>
<dbReference type="InterPro" id="IPR036514">
    <property type="entry name" value="SGNH_hydro_sf"/>
</dbReference>
<evidence type="ECO:0008006" key="3">
    <source>
        <dbReference type="Google" id="ProtNLM"/>
    </source>
</evidence>
<dbReference type="Gene3D" id="3.40.50.1110">
    <property type="entry name" value="SGNH hydrolase"/>
    <property type="match status" value="1"/>
</dbReference>
<proteinExistence type="predicted"/>
<name>A0A955IAT7_9BACT</name>
<gene>
    <name evidence="1" type="ORF">KC678_01575</name>
</gene>
<organism evidence="1 2">
    <name type="scientific">Candidatus Dojkabacteria bacterium</name>
    <dbReference type="NCBI Taxonomy" id="2099670"/>
    <lineage>
        <taxon>Bacteria</taxon>
        <taxon>Candidatus Dojkabacteria</taxon>
    </lineage>
</organism>
<dbReference type="Proteomes" id="UP000775877">
    <property type="component" value="Unassembled WGS sequence"/>
</dbReference>
<sequence length="531" mass="61575">MAKFYIKAGVFFLLFLFVLKVTDRLVVHDELFHTTFKSVFKQKEKFDFIFMGNSLSQRSYDVNFLDNEFNSQSINIGSPAQHFYITKAIFDELIDTKEVYPNKLLVVTISPWQFENFEDDTWKYLQMTALDEIDFSFDYLNIVRDFYEVKDYPKVYSPTIRFHSKMADNIVETKKRIDFFEETNANGFLLNVETKLSQSDKDSKKDLYKLASEYRQSINNSQEEVINDKAEQIIKEMIEKSNEAGVNLLFVTPPAINVIFEKEKYGKIKYLNRILKSNGAHYIDLNNYFHELNLTYNDYGDFSHLNKYGCKKVMPFLVNFINKEFTIAKNPKKPSKQKSDIETANKAVNLMEIVKSVSEIESYRTLFTPLDENYQDKSAFILSRISTEESAFSSSKKISTKAGNIYKLNLVIKKGNKGSLFGLRIQGIYPDRVDAVFDLDKGDVLGIKKSKDFTNESASIEPLENGWYKCSITAQVNSDFVKILFGPTSAEKDIVGWEGKTSEKQKFILFLQVSHLKKSFNKLNFEIRMII</sequence>